<evidence type="ECO:0000313" key="1">
    <source>
        <dbReference type="EMBL" id="SDB83992.1"/>
    </source>
</evidence>
<accession>A0A1G6GPP3</accession>
<protein>
    <submittedName>
        <fullName evidence="1">Uncharacterized protein</fullName>
    </submittedName>
</protein>
<dbReference type="Proteomes" id="UP000243468">
    <property type="component" value="Unassembled WGS sequence"/>
</dbReference>
<dbReference type="OrthoDB" id="6710689at2"/>
<gene>
    <name evidence="1" type="ORF">SAMN05421732_101199</name>
</gene>
<dbReference type="STRING" id="1226327.SAMN05421732_101199"/>
<evidence type="ECO:0000313" key="2">
    <source>
        <dbReference type="Proteomes" id="UP000243468"/>
    </source>
</evidence>
<dbReference type="RefSeq" id="WP_143002176.1">
    <property type="nucleotide sequence ID" value="NZ_BAABKJ010000006.1"/>
</dbReference>
<reference evidence="2" key="1">
    <citation type="submission" date="2016-09" db="EMBL/GenBank/DDBJ databases">
        <authorList>
            <person name="Varghese N."/>
            <person name="Submissions S."/>
        </authorList>
    </citation>
    <scope>NUCLEOTIDE SEQUENCE [LARGE SCALE GENOMIC DNA]</scope>
    <source>
        <strain evidence="2">ANC 4667</strain>
    </source>
</reference>
<name>A0A1G6GPP3_9GAMM</name>
<organism evidence="1 2">
    <name type="scientific">Acinetobacter kookii</name>
    <dbReference type="NCBI Taxonomy" id="1226327"/>
    <lineage>
        <taxon>Bacteria</taxon>
        <taxon>Pseudomonadati</taxon>
        <taxon>Pseudomonadota</taxon>
        <taxon>Gammaproteobacteria</taxon>
        <taxon>Moraxellales</taxon>
        <taxon>Moraxellaceae</taxon>
        <taxon>Acinetobacter</taxon>
    </lineage>
</organism>
<dbReference type="EMBL" id="FMYO01000001">
    <property type="protein sequence ID" value="SDB83992.1"/>
    <property type="molecule type" value="Genomic_DNA"/>
</dbReference>
<dbReference type="AlphaFoldDB" id="A0A1G6GPP3"/>
<sequence>MNKLLKINEIALGFVGFSLIGTHALAEPLTDFETQMVKRYAQIRLTDRYEMEAVNQEVASKIAAFIEQNPQSFAYDFKKLTSKNMVFVNYSPDRKLKFYTFDISSGGTMREFESYVQFKQGNKVVTQAVNDGGFIRFIQQTELNKVPTYFISSTYIGSSCVGAYDIQAAQIRNAKYQAADVFKTRTQTMNHIDVDYDCNYYPKHIQPFDMNRHYIRVANDLKNIDILVIKPSGELTSSYLRYQKTKNHYQYIGIVK</sequence>
<proteinExistence type="predicted"/>
<keyword evidence="2" id="KW-1185">Reference proteome</keyword>